<evidence type="ECO:0000313" key="2">
    <source>
        <dbReference type="Proteomes" id="UP001281147"/>
    </source>
</evidence>
<organism evidence="1 2">
    <name type="scientific">Vermiconidia calcicola</name>
    <dbReference type="NCBI Taxonomy" id="1690605"/>
    <lineage>
        <taxon>Eukaryota</taxon>
        <taxon>Fungi</taxon>
        <taxon>Dikarya</taxon>
        <taxon>Ascomycota</taxon>
        <taxon>Pezizomycotina</taxon>
        <taxon>Dothideomycetes</taxon>
        <taxon>Dothideomycetidae</taxon>
        <taxon>Mycosphaerellales</taxon>
        <taxon>Extremaceae</taxon>
        <taxon>Vermiconidia</taxon>
    </lineage>
</organism>
<sequence length="584" mass="65373">MDSKVEMDPHHVEDIGVHTASRRGSVEAPTHTTKPVWEQRQTYGPSGIRGIFTSRYVFAAAAFATLGGTLFGYDQGVVSITLVMPQFLEQFPEVNPDSTGASFKKGLLTAMIELGAFLGAMNQGWIADKISRKWSLLVAAGIFIVGSAIQTASINYGMLTAARFIGGIGVGMYISEISPPEIRGTLLVLQELSIVTGIVIAFYITYGTRYMAGDWSWRLPFLIQMTPAIVLAAGVTFLPFTPRWLCQVGRDEEALKTLSKLRQVPEDDPRVLQEWYEIRSEVAYRKELMQEKYPHLQDGTVKSRLLLQANNWADTWRGRAWRRTQVGVGLMFFQQFVGINALIYYSPTLFATMGFKYEMQLTMSGVLNVCQVVACLWSLWGMDRFGRRKLLLGGGVCMVGVAGTALNSSWAKDDMLMKSTRQQFLSHFIIAILVGLFHDSWPQHTAAAWTSVAFLLFFMLTFGATWGPIPWAMPAEVFPSSIRAKGCAQGTMSNWGNNFIIGLITPPMLHGIGFGTYVFFAVFCLLALIWVYFFIPETNGRTLEQMDYVFGDNQTAHEQARRERIERELIHRVNDKEEQLAAKA</sequence>
<gene>
    <name evidence="1" type="ORF">LTR37_006459</name>
</gene>
<dbReference type="Proteomes" id="UP001281147">
    <property type="component" value="Unassembled WGS sequence"/>
</dbReference>
<name>A0ACC3NH41_9PEZI</name>
<evidence type="ECO:0000313" key="1">
    <source>
        <dbReference type="EMBL" id="KAK3716309.1"/>
    </source>
</evidence>
<accession>A0ACC3NH41</accession>
<comment type="caution">
    <text evidence="1">The sequence shown here is derived from an EMBL/GenBank/DDBJ whole genome shotgun (WGS) entry which is preliminary data.</text>
</comment>
<reference evidence="1" key="1">
    <citation type="submission" date="2023-07" db="EMBL/GenBank/DDBJ databases">
        <title>Black Yeasts Isolated from many extreme environments.</title>
        <authorList>
            <person name="Coleine C."/>
            <person name="Stajich J.E."/>
            <person name="Selbmann L."/>
        </authorList>
    </citation>
    <scope>NUCLEOTIDE SEQUENCE</scope>
    <source>
        <strain evidence="1">CCFEE 5714</strain>
    </source>
</reference>
<dbReference type="EMBL" id="JAUTXU010000043">
    <property type="protein sequence ID" value="KAK3716309.1"/>
    <property type="molecule type" value="Genomic_DNA"/>
</dbReference>
<keyword evidence="2" id="KW-1185">Reference proteome</keyword>
<proteinExistence type="predicted"/>
<protein>
    <submittedName>
        <fullName evidence="1">Uncharacterized protein</fullName>
    </submittedName>
</protein>